<dbReference type="Proteomes" id="UP000275408">
    <property type="component" value="Unassembled WGS sequence"/>
</dbReference>
<dbReference type="AlphaFoldDB" id="A0A3M6UU74"/>
<dbReference type="Gene3D" id="1.20.1280.50">
    <property type="match status" value="1"/>
</dbReference>
<keyword evidence="5" id="KW-1185">Reference proteome</keyword>
<keyword evidence="1" id="KW-0853">WD repeat</keyword>
<gene>
    <name evidence="4" type="ORF">pdam_00025498</name>
</gene>
<proteinExistence type="predicted"/>
<dbReference type="STRING" id="46731.A0A3M6UU74"/>
<dbReference type="PANTHER" id="PTHR14381">
    <property type="entry name" value="DACTYLIN"/>
    <property type="match status" value="1"/>
</dbReference>
<dbReference type="InterPro" id="IPR001810">
    <property type="entry name" value="F-box_dom"/>
</dbReference>
<dbReference type="InterPro" id="IPR019775">
    <property type="entry name" value="WD40_repeat_CS"/>
</dbReference>
<comment type="caution">
    <text evidence="4">The sequence shown here is derived from an EMBL/GenBank/DDBJ whole genome shotgun (WGS) entry which is preliminary data.</text>
</comment>
<sequence>MPSNQSEAKCVINLNTLPDDVLLAILRFCDTKSLSVLSRVSRNLYRVAKDDSIWRRIALQRVNVHSSDKTLMPWIQLGRHHELFVAQAADVILYQIRKHNKGGHFSWKPLMTFGGHQGDISKFVITGGQLLTCGMDKSVRTWNLETGICNGLYLGHTGQVHSVDCFREVIVSGSRDKTIK</sequence>
<dbReference type="InterPro" id="IPR052301">
    <property type="entry name" value="SCF_F-box/WD-repeat"/>
</dbReference>
<evidence type="ECO:0000313" key="4">
    <source>
        <dbReference type="EMBL" id="RMX57222.1"/>
    </source>
</evidence>
<keyword evidence="2" id="KW-0677">Repeat</keyword>
<dbReference type="EMBL" id="RCHS01000700">
    <property type="protein sequence ID" value="RMX57222.1"/>
    <property type="molecule type" value="Genomic_DNA"/>
</dbReference>
<reference evidence="4 5" key="1">
    <citation type="journal article" date="2018" name="Sci. Rep.">
        <title>Comparative analysis of the Pocillopora damicornis genome highlights role of immune system in coral evolution.</title>
        <authorList>
            <person name="Cunning R."/>
            <person name="Bay R.A."/>
            <person name="Gillette P."/>
            <person name="Baker A.C."/>
            <person name="Traylor-Knowles N."/>
        </authorList>
    </citation>
    <scope>NUCLEOTIDE SEQUENCE [LARGE SCALE GENOMIC DNA]</scope>
    <source>
        <strain evidence="4">RSMAS</strain>
        <tissue evidence="4">Whole animal</tissue>
    </source>
</reference>
<dbReference type="InterPro" id="IPR036047">
    <property type="entry name" value="F-box-like_dom_sf"/>
</dbReference>
<evidence type="ECO:0000256" key="2">
    <source>
        <dbReference type="ARBA" id="ARBA00022737"/>
    </source>
</evidence>
<dbReference type="PANTHER" id="PTHR14381:SF1">
    <property type="entry name" value="F-BOX_WD REPEAT-CONTAINING PROTEIN 4"/>
    <property type="match status" value="1"/>
</dbReference>
<dbReference type="PROSITE" id="PS50181">
    <property type="entry name" value="FBOX"/>
    <property type="match status" value="1"/>
</dbReference>
<accession>A0A3M6UU74</accession>
<dbReference type="InterPro" id="IPR015943">
    <property type="entry name" value="WD40/YVTN_repeat-like_dom_sf"/>
</dbReference>
<name>A0A3M6UU74_POCDA</name>
<dbReference type="GO" id="GO:0019005">
    <property type="term" value="C:SCF ubiquitin ligase complex"/>
    <property type="evidence" value="ECO:0007669"/>
    <property type="project" value="TreeGrafter"/>
</dbReference>
<dbReference type="GO" id="GO:0031146">
    <property type="term" value="P:SCF-dependent proteasomal ubiquitin-dependent protein catabolic process"/>
    <property type="evidence" value="ECO:0007669"/>
    <property type="project" value="TreeGrafter"/>
</dbReference>
<dbReference type="InterPro" id="IPR001680">
    <property type="entry name" value="WD40_rpt"/>
</dbReference>
<dbReference type="InterPro" id="IPR036322">
    <property type="entry name" value="WD40_repeat_dom_sf"/>
</dbReference>
<dbReference type="SMART" id="SM00256">
    <property type="entry name" value="FBOX"/>
    <property type="match status" value="1"/>
</dbReference>
<dbReference type="SUPFAM" id="SSF81383">
    <property type="entry name" value="F-box domain"/>
    <property type="match status" value="1"/>
</dbReference>
<dbReference type="Pfam" id="PF12937">
    <property type="entry name" value="F-box-like"/>
    <property type="match status" value="1"/>
</dbReference>
<dbReference type="PROSITE" id="PS00678">
    <property type="entry name" value="WD_REPEATS_1"/>
    <property type="match status" value="1"/>
</dbReference>
<feature type="domain" description="F-box" evidence="3">
    <location>
        <begin position="11"/>
        <end position="57"/>
    </location>
</feature>
<evidence type="ECO:0000313" key="5">
    <source>
        <dbReference type="Proteomes" id="UP000275408"/>
    </source>
</evidence>
<evidence type="ECO:0000256" key="1">
    <source>
        <dbReference type="ARBA" id="ARBA00022574"/>
    </source>
</evidence>
<dbReference type="Pfam" id="PF00400">
    <property type="entry name" value="WD40"/>
    <property type="match status" value="2"/>
</dbReference>
<organism evidence="4 5">
    <name type="scientific">Pocillopora damicornis</name>
    <name type="common">Cauliflower coral</name>
    <name type="synonym">Millepora damicornis</name>
    <dbReference type="NCBI Taxonomy" id="46731"/>
    <lineage>
        <taxon>Eukaryota</taxon>
        <taxon>Metazoa</taxon>
        <taxon>Cnidaria</taxon>
        <taxon>Anthozoa</taxon>
        <taxon>Hexacorallia</taxon>
        <taxon>Scleractinia</taxon>
        <taxon>Astrocoeniina</taxon>
        <taxon>Pocilloporidae</taxon>
        <taxon>Pocillopora</taxon>
    </lineage>
</organism>
<dbReference type="SUPFAM" id="SSF50978">
    <property type="entry name" value="WD40 repeat-like"/>
    <property type="match status" value="1"/>
</dbReference>
<dbReference type="SMART" id="SM00320">
    <property type="entry name" value="WD40"/>
    <property type="match status" value="2"/>
</dbReference>
<dbReference type="Gene3D" id="2.130.10.10">
    <property type="entry name" value="YVTN repeat-like/Quinoprotein amine dehydrogenase"/>
    <property type="match status" value="1"/>
</dbReference>
<dbReference type="OrthoDB" id="435188at2759"/>
<feature type="non-terminal residue" evidence="4">
    <location>
        <position position="180"/>
    </location>
</feature>
<protein>
    <recommendedName>
        <fullName evidence="3">F-box domain-containing protein</fullName>
    </recommendedName>
</protein>
<evidence type="ECO:0000259" key="3">
    <source>
        <dbReference type="PROSITE" id="PS50181"/>
    </source>
</evidence>